<comment type="similarity">
    <text evidence="1">Belongs to the paxM FAD-dependent monooxygenase family.</text>
</comment>
<sequence>MPGHIMNAQKAQVSLRVLVVGGSVGGLAAAYTLQRAGHDVTVLEQGDGKQRSQGGLRSPPNMTRVLTRWGLQPYLSKFAQRCTQFSFMQGETGEQIGLMKLHEELLRDLLADFMFIQHGDLLSILLDLALREGVELRYNSKAIKIATTPPSVTLENGETLYADLIVGADGQRSLARDIVLSKPLEEEPADQLCLTFSIPTELMQADEDLRHLTEISDWSIWLGDSYLFHGSLVSSQRRYSILLSFSVDEDLSEYLENWTNQYSLDHFNLDFDRFEPRVVKLLQMADSVIPTSHMRRPLLDTLVDDHAKVVLVGEAAHPLMPGGVHPTAMCLEDAEVLGNLFSRIHHAQDIPRLLAGYEEIRLQRLHASQDWEYRKRRMLTLPKGMEQQLRDDKIRWGTEYEHWDHMNETSFREIWGDEIDFYVYDATEKAEDWYIKWGRLMSQHTNRTSMVLPPTPTVEVSISAY</sequence>
<name>A0ABR1IML7_9AGAR</name>
<evidence type="ECO:0000256" key="5">
    <source>
        <dbReference type="ARBA" id="ARBA00023033"/>
    </source>
</evidence>
<accession>A0ABR1IML7</accession>
<comment type="caution">
    <text evidence="7">The sequence shown here is derived from an EMBL/GenBank/DDBJ whole genome shotgun (WGS) entry which is preliminary data.</text>
</comment>
<dbReference type="InterPro" id="IPR036188">
    <property type="entry name" value="FAD/NAD-bd_sf"/>
</dbReference>
<keyword evidence="5" id="KW-0503">Monooxygenase</keyword>
<dbReference type="Gene3D" id="3.50.50.60">
    <property type="entry name" value="FAD/NAD(P)-binding domain"/>
    <property type="match status" value="1"/>
</dbReference>
<dbReference type="InterPro" id="IPR002938">
    <property type="entry name" value="FAD-bd"/>
</dbReference>
<evidence type="ECO:0000313" key="8">
    <source>
        <dbReference type="Proteomes" id="UP001498398"/>
    </source>
</evidence>
<evidence type="ECO:0000256" key="3">
    <source>
        <dbReference type="ARBA" id="ARBA00022827"/>
    </source>
</evidence>
<keyword evidence="8" id="KW-1185">Reference proteome</keyword>
<dbReference type="Proteomes" id="UP001498398">
    <property type="component" value="Unassembled WGS sequence"/>
</dbReference>
<dbReference type="PRINTS" id="PR00420">
    <property type="entry name" value="RNGMNOXGNASE"/>
</dbReference>
<evidence type="ECO:0000256" key="4">
    <source>
        <dbReference type="ARBA" id="ARBA00023002"/>
    </source>
</evidence>
<reference evidence="7 8" key="1">
    <citation type="submission" date="2024-01" db="EMBL/GenBank/DDBJ databases">
        <title>A draft genome for the cacao thread blight pathogen Marasmiellus scandens.</title>
        <authorList>
            <person name="Baruah I.K."/>
            <person name="Leung J."/>
            <person name="Bukari Y."/>
            <person name="Amoako-Attah I."/>
            <person name="Meinhardt L.W."/>
            <person name="Bailey B.A."/>
            <person name="Cohen S.P."/>
        </authorList>
    </citation>
    <scope>NUCLEOTIDE SEQUENCE [LARGE SCALE GENOMIC DNA]</scope>
    <source>
        <strain evidence="7 8">GH-19</strain>
    </source>
</reference>
<evidence type="ECO:0000256" key="2">
    <source>
        <dbReference type="ARBA" id="ARBA00022630"/>
    </source>
</evidence>
<gene>
    <name evidence="7" type="ORF">VKT23_018944</name>
</gene>
<evidence type="ECO:0000313" key="7">
    <source>
        <dbReference type="EMBL" id="KAK7436689.1"/>
    </source>
</evidence>
<keyword evidence="3" id="KW-0274">FAD</keyword>
<dbReference type="InterPro" id="IPR050493">
    <property type="entry name" value="FAD-dep_Monooxygenase_BioMet"/>
</dbReference>
<keyword evidence="4" id="KW-0560">Oxidoreductase</keyword>
<evidence type="ECO:0000256" key="1">
    <source>
        <dbReference type="ARBA" id="ARBA00007992"/>
    </source>
</evidence>
<organism evidence="7 8">
    <name type="scientific">Marasmiellus scandens</name>
    <dbReference type="NCBI Taxonomy" id="2682957"/>
    <lineage>
        <taxon>Eukaryota</taxon>
        <taxon>Fungi</taxon>
        <taxon>Dikarya</taxon>
        <taxon>Basidiomycota</taxon>
        <taxon>Agaricomycotina</taxon>
        <taxon>Agaricomycetes</taxon>
        <taxon>Agaricomycetidae</taxon>
        <taxon>Agaricales</taxon>
        <taxon>Marasmiineae</taxon>
        <taxon>Omphalotaceae</taxon>
        <taxon>Marasmiellus</taxon>
    </lineage>
</organism>
<keyword evidence="2" id="KW-0285">Flavoprotein</keyword>
<proteinExistence type="inferred from homology"/>
<dbReference type="PANTHER" id="PTHR13789">
    <property type="entry name" value="MONOOXYGENASE"/>
    <property type="match status" value="1"/>
</dbReference>
<dbReference type="EMBL" id="JBANRG010000091">
    <property type="protein sequence ID" value="KAK7436689.1"/>
    <property type="molecule type" value="Genomic_DNA"/>
</dbReference>
<dbReference type="SUPFAM" id="SSF51905">
    <property type="entry name" value="FAD/NAD(P)-binding domain"/>
    <property type="match status" value="1"/>
</dbReference>
<feature type="domain" description="FAD-binding" evidence="6">
    <location>
        <begin position="16"/>
        <end position="367"/>
    </location>
</feature>
<evidence type="ECO:0000259" key="6">
    <source>
        <dbReference type="Pfam" id="PF01494"/>
    </source>
</evidence>
<protein>
    <recommendedName>
        <fullName evidence="6">FAD-binding domain-containing protein</fullName>
    </recommendedName>
</protein>
<dbReference type="Pfam" id="PF01494">
    <property type="entry name" value="FAD_binding_3"/>
    <property type="match status" value="1"/>
</dbReference>
<dbReference type="PANTHER" id="PTHR13789:SF306">
    <property type="entry name" value="HYDROXYLASE, PUTATIVE-RELATED"/>
    <property type="match status" value="1"/>
</dbReference>